<accession>X1IYZ9</accession>
<dbReference type="AlphaFoldDB" id="X1IYZ9"/>
<dbReference type="EMBL" id="BARU01030343">
    <property type="protein sequence ID" value="GAH62773.1"/>
    <property type="molecule type" value="Genomic_DNA"/>
</dbReference>
<organism evidence="1">
    <name type="scientific">marine sediment metagenome</name>
    <dbReference type="NCBI Taxonomy" id="412755"/>
    <lineage>
        <taxon>unclassified sequences</taxon>
        <taxon>metagenomes</taxon>
        <taxon>ecological metagenomes</taxon>
    </lineage>
</organism>
<comment type="caution">
    <text evidence="1">The sequence shown here is derived from an EMBL/GenBank/DDBJ whole genome shotgun (WGS) entry which is preliminary data.</text>
</comment>
<evidence type="ECO:0000313" key="1">
    <source>
        <dbReference type="EMBL" id="GAH62773.1"/>
    </source>
</evidence>
<reference evidence="1" key="1">
    <citation type="journal article" date="2014" name="Front. Microbiol.">
        <title>High frequency of phylogenetically diverse reductive dehalogenase-homologous genes in deep subseafloor sedimentary metagenomes.</title>
        <authorList>
            <person name="Kawai M."/>
            <person name="Futagami T."/>
            <person name="Toyoda A."/>
            <person name="Takaki Y."/>
            <person name="Nishi S."/>
            <person name="Hori S."/>
            <person name="Arai W."/>
            <person name="Tsubouchi T."/>
            <person name="Morono Y."/>
            <person name="Uchiyama I."/>
            <person name="Ito T."/>
            <person name="Fujiyama A."/>
            <person name="Inagaki F."/>
            <person name="Takami H."/>
        </authorList>
    </citation>
    <scope>NUCLEOTIDE SEQUENCE</scope>
    <source>
        <strain evidence="1">Expedition CK06-06</strain>
    </source>
</reference>
<name>X1IYZ9_9ZZZZ</name>
<gene>
    <name evidence="1" type="ORF">S03H2_48164</name>
</gene>
<sequence>RSIVHLYFGPIDYEPSDDTLPPTKDIQKIMNPAMMPIRIRLGLHLLQRGIATMSGRFFILSAAHTEQDIDQTIQAFGDSLDAMIAEGSLSKA</sequence>
<dbReference type="Gene3D" id="3.90.1150.10">
    <property type="entry name" value="Aspartate Aminotransferase, domain 1"/>
    <property type="match status" value="1"/>
</dbReference>
<feature type="non-terminal residue" evidence="1">
    <location>
        <position position="1"/>
    </location>
</feature>
<evidence type="ECO:0008006" key="2">
    <source>
        <dbReference type="Google" id="ProtNLM"/>
    </source>
</evidence>
<proteinExistence type="predicted"/>
<dbReference type="InterPro" id="IPR015422">
    <property type="entry name" value="PyrdxlP-dep_Trfase_small"/>
</dbReference>
<protein>
    <recommendedName>
        <fullName evidence="2">Glutamate-1-semialdehyde 2,1-aminomutase</fullName>
    </recommendedName>
</protein>